<evidence type="ECO:0000313" key="2">
    <source>
        <dbReference type="EMBL" id="ONN27948.1"/>
    </source>
</evidence>
<protein>
    <recommendedName>
        <fullName evidence="1">tRNA(Met) cytidine acetate ligase</fullName>
        <ecNumber evidence="1">6.3.4.-</ecNumber>
    </recommendedName>
</protein>
<keyword evidence="1" id="KW-0694">RNA-binding</keyword>
<dbReference type="InterPro" id="IPR008513">
    <property type="entry name" value="tRNA(Met)_cyd_acetate_ligase"/>
</dbReference>
<gene>
    <name evidence="1" type="primary">tmcAL</name>
    <name evidence="2" type="ORF">XJ44_00810</name>
</gene>
<comment type="subcellular location">
    <subcellularLocation>
        <location evidence="1">Cytoplasm</location>
    </subcellularLocation>
</comment>
<feature type="binding site" evidence="1">
    <location>
        <position position="165"/>
    </location>
    <ligand>
        <name>ATP</name>
        <dbReference type="ChEBI" id="CHEBI:30616"/>
    </ligand>
</feature>
<name>A0ABX3IJD2_9BACT</name>
<dbReference type="Pfam" id="PF05636">
    <property type="entry name" value="HIGH_NTase1"/>
    <property type="match status" value="1"/>
</dbReference>
<comment type="function">
    <text evidence="1">Catalyzes the formation of N(4)-acetylcytidine (ac(4)C) at the wobble position of elongator tRNA(Met), using acetate and ATP as substrates. First activates an acetate ion to form acetyladenylate (Ac-AMP) and then transfers the acetyl group to tRNA to form ac(4)C34.</text>
</comment>
<proteinExistence type="inferred from homology"/>
<keyword evidence="3" id="KW-1185">Reference proteome</keyword>
<keyword evidence="1" id="KW-0547">Nucleotide-binding</keyword>
<comment type="caution">
    <text evidence="2">The sequence shown here is derived from an EMBL/GenBank/DDBJ whole genome shotgun (WGS) entry which is preliminary data.</text>
</comment>
<keyword evidence="1" id="KW-0963">Cytoplasm</keyword>
<dbReference type="RefSeq" id="WP_077197754.1">
    <property type="nucleotide sequence ID" value="NZ_LBFC01000003.1"/>
</dbReference>
<keyword evidence="1" id="KW-0436">Ligase</keyword>
<keyword evidence="1" id="KW-0067">ATP-binding</keyword>
<comment type="catalytic activity">
    <reaction evidence="1">
        <text>cytidine(34) in elongator tRNA(Met) + acetate + ATP = N(4)-acetylcytidine(34) in elongator tRNA(Met) + AMP + diphosphate</text>
        <dbReference type="Rhea" id="RHEA:58144"/>
        <dbReference type="Rhea" id="RHEA-COMP:10693"/>
        <dbReference type="Rhea" id="RHEA-COMP:10694"/>
        <dbReference type="ChEBI" id="CHEBI:30089"/>
        <dbReference type="ChEBI" id="CHEBI:30616"/>
        <dbReference type="ChEBI" id="CHEBI:33019"/>
        <dbReference type="ChEBI" id="CHEBI:74900"/>
        <dbReference type="ChEBI" id="CHEBI:82748"/>
        <dbReference type="ChEBI" id="CHEBI:456215"/>
    </reaction>
</comment>
<evidence type="ECO:0000256" key="1">
    <source>
        <dbReference type="HAMAP-Rule" id="MF_01539"/>
    </source>
</evidence>
<dbReference type="PANTHER" id="PTHR37825">
    <property type="entry name" value="TRNA(MET) CYTIDINE ACETATE LIGASE"/>
    <property type="match status" value="1"/>
</dbReference>
<dbReference type="Proteomes" id="UP000242616">
    <property type="component" value="Unassembled WGS sequence"/>
</dbReference>
<dbReference type="EMBL" id="LBFC01000003">
    <property type="protein sequence ID" value="ONN27948.1"/>
    <property type="molecule type" value="Genomic_DNA"/>
</dbReference>
<feature type="binding site" evidence="1">
    <location>
        <position position="102"/>
    </location>
    <ligand>
        <name>ATP</name>
        <dbReference type="ChEBI" id="CHEBI:30616"/>
    </ligand>
</feature>
<dbReference type="InterPro" id="IPR014729">
    <property type="entry name" value="Rossmann-like_a/b/a_fold"/>
</dbReference>
<feature type="binding site" evidence="1">
    <location>
        <begin position="190"/>
        <end position="191"/>
    </location>
    <ligand>
        <name>ATP</name>
        <dbReference type="ChEBI" id="CHEBI:30616"/>
    </ligand>
</feature>
<sequence length="435" mass="50547">MKVLGLIVEYNPFHNGHLYHLNKAKEIVKPDFTIAVMSGNFCQRGEPAIIDKFSRAEIALKNGIDVVFELPVVYALQDAGGFAYGAISLLDKLKTVTDIVFGSESADKQFITEVAKTLSINSKEFDKLLKKELKKGMSFPNARKFALKEFLKKDVNFIKKIENSNDILGIEYVKSILKLNSNIKYNVIKRIGARYNELNLTNKYSSATAIRNAIKMDKEFKEFVPDSSYEILKHTFLKGKGPVFLEDMEQFILTFLRLKRREDLKKTYSFNEGLDQRFINTIKNSTTLSEFLDNVKTKRFTYSRIRRAIFHAIFNFEKEYIDFSNKLGVQYARILGFTRKGQKLLSKIKNVSKIPIISNPSLKDKILKKALSSEKFEINKCLFNWQFEKDILASNIYTMFYPKKTQRKYGVDFRKPIIIEGENERNNYRSDRKRM</sequence>
<dbReference type="HAMAP" id="MF_01539">
    <property type="entry name" value="TmcAL"/>
    <property type="match status" value="1"/>
</dbReference>
<feature type="binding site" evidence="1">
    <location>
        <begin position="7"/>
        <end position="20"/>
    </location>
    <ligand>
        <name>ATP</name>
        <dbReference type="ChEBI" id="CHEBI:30616"/>
    </ligand>
</feature>
<dbReference type="EC" id="6.3.4.-" evidence="1"/>
<organism evidence="2 3">
    <name type="scientific">Thermosipho affectus</name>
    <dbReference type="NCBI Taxonomy" id="660294"/>
    <lineage>
        <taxon>Bacteria</taxon>
        <taxon>Thermotogati</taxon>
        <taxon>Thermotogota</taxon>
        <taxon>Thermotogae</taxon>
        <taxon>Thermotogales</taxon>
        <taxon>Fervidobacteriaceae</taxon>
        <taxon>Thermosipho</taxon>
    </lineage>
</organism>
<keyword evidence="1" id="KW-0820">tRNA-binding</keyword>
<dbReference type="NCBIfam" id="NF010191">
    <property type="entry name" value="PRK13670.1"/>
    <property type="match status" value="1"/>
</dbReference>
<comment type="similarity">
    <text evidence="1">Belongs to the TmcAL family.</text>
</comment>
<dbReference type="SUPFAM" id="SSF52374">
    <property type="entry name" value="Nucleotidylyl transferase"/>
    <property type="match status" value="1"/>
</dbReference>
<keyword evidence="1" id="KW-0819">tRNA processing</keyword>
<reference evidence="2 3" key="1">
    <citation type="submission" date="2015-06" db="EMBL/GenBank/DDBJ databases">
        <title>Genome sequencing of Thermotogales isolates from hydrothermal vents.</title>
        <authorList>
            <person name="Haverkamp T.H."/>
            <person name="Kublanov I.V."/>
            <person name="Nesbo C.L."/>
        </authorList>
    </citation>
    <scope>NUCLEOTIDE SEQUENCE [LARGE SCALE GENOMIC DNA]</scope>
    <source>
        <strain evidence="3">ik275mar</strain>
    </source>
</reference>
<accession>A0ABX3IJD2</accession>
<evidence type="ECO:0000313" key="3">
    <source>
        <dbReference type="Proteomes" id="UP000242616"/>
    </source>
</evidence>
<dbReference type="PANTHER" id="PTHR37825:SF1">
    <property type="entry name" value="TRNA(MET) CYTIDINE ACETATE LIGASE"/>
    <property type="match status" value="1"/>
</dbReference>
<dbReference type="Gene3D" id="3.40.50.620">
    <property type="entry name" value="HUPs"/>
    <property type="match status" value="1"/>
</dbReference>